<reference evidence="14 15" key="1">
    <citation type="submission" date="2019-08" db="EMBL/GenBank/DDBJ databases">
        <title>In-depth cultivation of the pig gut microbiome towards novel bacterial diversity and tailored functional studies.</title>
        <authorList>
            <person name="Wylensek D."/>
            <person name="Hitch T.C.A."/>
            <person name="Clavel T."/>
        </authorList>
    </citation>
    <scope>NUCLEOTIDE SEQUENCE [LARGE SCALE GENOMIC DNA]</scope>
    <source>
        <strain evidence="14 15">LKV-178-WT-2G</strain>
    </source>
</reference>
<evidence type="ECO:0000256" key="4">
    <source>
        <dbReference type="ARBA" id="ARBA00022605"/>
    </source>
</evidence>
<comment type="similarity">
    <text evidence="2 9">Belongs to the pyrroline-5-carboxylate reductase family.</text>
</comment>
<evidence type="ECO:0000256" key="1">
    <source>
        <dbReference type="ARBA" id="ARBA00004496"/>
    </source>
</evidence>
<comment type="pathway">
    <text evidence="9">Amino-acid biosynthesis; L-proline biosynthesis; L-proline from L-glutamate 5-semialdehyde: step 1/1.</text>
</comment>
<protein>
    <recommendedName>
        <fullName evidence="9 10">Pyrroline-5-carboxylate reductase</fullName>
        <shortName evidence="9">P5C reductase</shortName>
        <shortName evidence="9">P5CR</shortName>
        <ecNumber evidence="9 10">1.5.1.2</ecNumber>
    </recommendedName>
    <alternativeName>
        <fullName evidence="9">PCA reductase</fullName>
    </alternativeName>
</protein>
<dbReference type="NCBIfam" id="TIGR00112">
    <property type="entry name" value="proC"/>
    <property type="match status" value="1"/>
</dbReference>
<keyword evidence="3 9" id="KW-0963">Cytoplasm</keyword>
<comment type="catalytic activity">
    <reaction evidence="9">
        <text>L-proline + NADP(+) = (S)-1-pyrroline-5-carboxylate + NADPH + 2 H(+)</text>
        <dbReference type="Rhea" id="RHEA:14109"/>
        <dbReference type="ChEBI" id="CHEBI:15378"/>
        <dbReference type="ChEBI" id="CHEBI:17388"/>
        <dbReference type="ChEBI" id="CHEBI:57783"/>
        <dbReference type="ChEBI" id="CHEBI:58349"/>
        <dbReference type="ChEBI" id="CHEBI:60039"/>
        <dbReference type="EC" id="1.5.1.2"/>
    </reaction>
</comment>
<dbReference type="InterPro" id="IPR036291">
    <property type="entry name" value="NAD(P)-bd_dom_sf"/>
</dbReference>
<evidence type="ECO:0000256" key="8">
    <source>
        <dbReference type="ARBA" id="ARBA00058118"/>
    </source>
</evidence>
<evidence type="ECO:0000259" key="12">
    <source>
        <dbReference type="Pfam" id="PF03807"/>
    </source>
</evidence>
<dbReference type="GO" id="GO:0005737">
    <property type="term" value="C:cytoplasm"/>
    <property type="evidence" value="ECO:0007669"/>
    <property type="project" value="UniProtKB-SubCell"/>
</dbReference>
<dbReference type="GO" id="GO:0055129">
    <property type="term" value="P:L-proline biosynthetic process"/>
    <property type="evidence" value="ECO:0007669"/>
    <property type="project" value="UniProtKB-UniRule"/>
</dbReference>
<feature type="domain" description="Pyrroline-5-carboxylate reductase dimerisation" evidence="13">
    <location>
        <begin position="161"/>
        <end position="265"/>
    </location>
</feature>
<feature type="domain" description="Pyrroline-5-carboxylate reductase catalytic N-terminal" evidence="12">
    <location>
        <begin position="5"/>
        <end position="98"/>
    </location>
</feature>
<keyword evidence="4 9" id="KW-0028">Amino-acid biosynthesis</keyword>
<evidence type="ECO:0000313" key="14">
    <source>
        <dbReference type="EMBL" id="MSS01636.1"/>
    </source>
</evidence>
<dbReference type="AlphaFoldDB" id="A0A7X2N3A3"/>
<dbReference type="FunFam" id="3.40.50.720:FF:000190">
    <property type="entry name" value="Pyrroline-5-carboxylate reductase"/>
    <property type="match status" value="1"/>
</dbReference>
<comment type="catalytic activity">
    <reaction evidence="9">
        <text>L-proline + NAD(+) = (S)-1-pyrroline-5-carboxylate + NADH + 2 H(+)</text>
        <dbReference type="Rhea" id="RHEA:14105"/>
        <dbReference type="ChEBI" id="CHEBI:15378"/>
        <dbReference type="ChEBI" id="CHEBI:17388"/>
        <dbReference type="ChEBI" id="CHEBI:57540"/>
        <dbReference type="ChEBI" id="CHEBI:57945"/>
        <dbReference type="ChEBI" id="CHEBI:60039"/>
        <dbReference type="EC" id="1.5.1.2"/>
    </reaction>
</comment>
<evidence type="ECO:0000259" key="13">
    <source>
        <dbReference type="Pfam" id="PF14748"/>
    </source>
</evidence>
<evidence type="ECO:0000256" key="7">
    <source>
        <dbReference type="ARBA" id="ARBA00023002"/>
    </source>
</evidence>
<comment type="caution">
    <text evidence="14">The sequence shown here is derived from an EMBL/GenBank/DDBJ whole genome shotgun (WGS) entry which is preliminary data.</text>
</comment>
<dbReference type="PIRSF" id="PIRSF000193">
    <property type="entry name" value="Pyrrol-5-carb_rd"/>
    <property type="match status" value="1"/>
</dbReference>
<evidence type="ECO:0000256" key="2">
    <source>
        <dbReference type="ARBA" id="ARBA00005525"/>
    </source>
</evidence>
<dbReference type="UniPathway" id="UPA00098">
    <property type="reaction ID" value="UER00361"/>
</dbReference>
<dbReference type="EMBL" id="VUMM01000010">
    <property type="protein sequence ID" value="MSS01636.1"/>
    <property type="molecule type" value="Genomic_DNA"/>
</dbReference>
<dbReference type="PANTHER" id="PTHR11645:SF0">
    <property type="entry name" value="PYRROLINE-5-CARBOXYLATE REDUCTASE 3"/>
    <property type="match status" value="1"/>
</dbReference>
<dbReference type="Pfam" id="PF14748">
    <property type="entry name" value="P5CR_dimer"/>
    <property type="match status" value="1"/>
</dbReference>
<dbReference type="RefSeq" id="WP_154460174.1">
    <property type="nucleotide sequence ID" value="NZ_JAXEST010000048.1"/>
</dbReference>
<dbReference type="FunFam" id="1.10.3730.10:FF:000001">
    <property type="entry name" value="Pyrroline-5-carboxylate reductase"/>
    <property type="match status" value="1"/>
</dbReference>
<evidence type="ECO:0000256" key="6">
    <source>
        <dbReference type="ARBA" id="ARBA00022857"/>
    </source>
</evidence>
<dbReference type="InterPro" id="IPR028939">
    <property type="entry name" value="P5C_Rdtase_cat_N"/>
</dbReference>
<evidence type="ECO:0000256" key="11">
    <source>
        <dbReference type="PIRSR" id="PIRSR000193-1"/>
    </source>
</evidence>
<dbReference type="InterPro" id="IPR000304">
    <property type="entry name" value="Pyrroline-COOH_reductase"/>
</dbReference>
<keyword evidence="7 9" id="KW-0560">Oxidoreductase</keyword>
<keyword evidence="15" id="KW-1185">Reference proteome</keyword>
<evidence type="ECO:0000313" key="15">
    <source>
        <dbReference type="Proteomes" id="UP000470082"/>
    </source>
</evidence>
<dbReference type="InterPro" id="IPR008927">
    <property type="entry name" value="6-PGluconate_DH-like_C_sf"/>
</dbReference>
<gene>
    <name evidence="9 14" type="primary">proC</name>
    <name evidence="14" type="ORF">FYJ50_05930</name>
</gene>
<organism evidence="14 15">
    <name type="scientific">Floccifex porci</name>
    <dbReference type="NCBI Taxonomy" id="2606629"/>
    <lineage>
        <taxon>Bacteria</taxon>
        <taxon>Bacillati</taxon>
        <taxon>Bacillota</taxon>
        <taxon>Erysipelotrichia</taxon>
        <taxon>Erysipelotrichales</taxon>
        <taxon>Erysipelotrichaceae</taxon>
        <taxon>Floccifex</taxon>
    </lineage>
</organism>
<proteinExistence type="inferred from homology"/>
<dbReference type="EC" id="1.5.1.2" evidence="9 10"/>
<dbReference type="Gene3D" id="1.10.3730.10">
    <property type="entry name" value="ProC C-terminal domain-like"/>
    <property type="match status" value="1"/>
</dbReference>
<comment type="subcellular location">
    <subcellularLocation>
        <location evidence="1 9">Cytoplasm</location>
    </subcellularLocation>
</comment>
<feature type="binding site" evidence="11">
    <location>
        <begin position="8"/>
        <end position="13"/>
    </location>
    <ligand>
        <name>NADP(+)</name>
        <dbReference type="ChEBI" id="CHEBI:58349"/>
    </ligand>
</feature>
<dbReference type="GO" id="GO:0004735">
    <property type="term" value="F:pyrroline-5-carboxylate reductase activity"/>
    <property type="evidence" value="ECO:0007669"/>
    <property type="project" value="UniProtKB-UniRule"/>
</dbReference>
<keyword evidence="6 9" id="KW-0521">NADP</keyword>
<dbReference type="SUPFAM" id="SSF51735">
    <property type="entry name" value="NAD(P)-binding Rossmann-fold domains"/>
    <property type="match status" value="1"/>
</dbReference>
<dbReference type="InterPro" id="IPR029036">
    <property type="entry name" value="P5CR_dimer"/>
</dbReference>
<evidence type="ECO:0000256" key="10">
    <source>
        <dbReference type="NCBIfam" id="TIGR00112"/>
    </source>
</evidence>
<comment type="function">
    <text evidence="8 9">Catalyzes the reduction of 1-pyrroline-5-carboxylate (PCA) to L-proline.</text>
</comment>
<evidence type="ECO:0000256" key="3">
    <source>
        <dbReference type="ARBA" id="ARBA00022490"/>
    </source>
</evidence>
<dbReference type="Proteomes" id="UP000470082">
    <property type="component" value="Unassembled WGS sequence"/>
</dbReference>
<accession>A0A7X2N3A3</accession>
<keyword evidence="5 9" id="KW-0641">Proline biosynthesis</keyword>
<sequence length="266" mass="29178">MNKNIGFIGCGNMGSAMISGIVKAEIVPSDRIYVCDHHENNFDKVKEYNVNTTTNVIEMVQKVDILILSVKPYVYESVISQIKEDIKKDVIVVCIAAGKSIEQVENAFEKKVKVVKAMPNTPALVLEAMSAVSFNDLIEEVEKEEILKIFSGFGKVEVVKEELMDAVTAVSGSSPAYVYMMIEAMADAAVKQGMPRKQAYVFASQAVYGASKMVLETHQHPGQLKDAVCSPSGTTIEAVGKLEETGFRSSIIQAMDACYEKSKRMK</sequence>
<name>A0A7X2N3A3_9FIRM</name>
<dbReference type="SUPFAM" id="SSF48179">
    <property type="entry name" value="6-phosphogluconate dehydrogenase C-terminal domain-like"/>
    <property type="match status" value="1"/>
</dbReference>
<dbReference type="Gene3D" id="3.40.50.720">
    <property type="entry name" value="NAD(P)-binding Rossmann-like Domain"/>
    <property type="match status" value="1"/>
</dbReference>
<dbReference type="HAMAP" id="MF_01925">
    <property type="entry name" value="P5C_reductase"/>
    <property type="match status" value="1"/>
</dbReference>
<dbReference type="PANTHER" id="PTHR11645">
    <property type="entry name" value="PYRROLINE-5-CARBOXYLATE REDUCTASE"/>
    <property type="match status" value="1"/>
</dbReference>
<evidence type="ECO:0000256" key="5">
    <source>
        <dbReference type="ARBA" id="ARBA00022650"/>
    </source>
</evidence>
<evidence type="ECO:0000256" key="9">
    <source>
        <dbReference type="HAMAP-Rule" id="MF_01925"/>
    </source>
</evidence>
<dbReference type="Pfam" id="PF03807">
    <property type="entry name" value="F420_oxidored"/>
    <property type="match status" value="1"/>
</dbReference>